<reference evidence="1 2" key="1">
    <citation type="submission" date="2014-12" db="EMBL/GenBank/DDBJ databases">
        <title>Denitrispirillum autotrophicum gen. nov., sp. nov., Denitrifying, Facultatively Autotrophic Bacteria Isolated from Rice Paddy Soil.</title>
        <authorList>
            <person name="Ishii S."/>
            <person name="Ashida N."/>
            <person name="Ohno H."/>
            <person name="Otsuka S."/>
            <person name="Yokota A."/>
            <person name="Senoo K."/>
        </authorList>
    </citation>
    <scope>NUCLEOTIDE SEQUENCE [LARGE SCALE GENOMIC DNA]</scope>
    <source>
        <strain evidence="1 2">TSA66</strain>
    </source>
</reference>
<dbReference type="EMBL" id="JWJG01000028">
    <property type="protein sequence ID" value="KIF81627.1"/>
    <property type="molecule type" value="Genomic_DNA"/>
</dbReference>
<protein>
    <submittedName>
        <fullName evidence="1">Uncharacterized protein</fullName>
    </submittedName>
</protein>
<organism evidence="1 2">
    <name type="scientific">Noviherbaspirillum autotrophicum</name>
    <dbReference type="NCBI Taxonomy" id="709839"/>
    <lineage>
        <taxon>Bacteria</taxon>
        <taxon>Pseudomonadati</taxon>
        <taxon>Pseudomonadota</taxon>
        <taxon>Betaproteobacteria</taxon>
        <taxon>Burkholderiales</taxon>
        <taxon>Oxalobacteraceae</taxon>
        <taxon>Noviherbaspirillum</taxon>
    </lineage>
</organism>
<dbReference type="STRING" id="709839.TSA66_13790"/>
<evidence type="ECO:0000313" key="2">
    <source>
        <dbReference type="Proteomes" id="UP000031572"/>
    </source>
</evidence>
<comment type="caution">
    <text evidence="1">The sequence shown here is derived from an EMBL/GenBank/DDBJ whole genome shotgun (WGS) entry which is preliminary data.</text>
</comment>
<dbReference type="Proteomes" id="UP000031572">
    <property type="component" value="Unassembled WGS sequence"/>
</dbReference>
<sequence length="158" mass="18486">MSYTTHPLASNRNDDTIGTRVWIDEYAFLQSLYQSAENCSPKFRLPDLISACVSLVFNEPEPARHIFNYLHTEMILRDPDSLRRQEEMWMPQYRLLLDLQRSPANRHPHPQFKLDHFTTACITLVSRGQGTTLRIFEQARRNTAERGAQRCHTEPLTQ</sequence>
<gene>
    <name evidence="1" type="ORF">TSA66_13790</name>
</gene>
<keyword evidence="2" id="KW-1185">Reference proteome</keyword>
<name>A0A0C1YM87_9BURK</name>
<evidence type="ECO:0000313" key="1">
    <source>
        <dbReference type="EMBL" id="KIF81627.1"/>
    </source>
</evidence>
<proteinExistence type="predicted"/>
<dbReference type="OrthoDB" id="8751803at2"/>
<accession>A0A0C1YM87</accession>
<dbReference type="AlphaFoldDB" id="A0A0C1YM87"/>
<dbReference type="RefSeq" id="WP_040040448.1">
    <property type="nucleotide sequence ID" value="NZ_JWJG01000028.1"/>
</dbReference>